<proteinExistence type="predicted"/>
<comment type="caution">
    <text evidence="2">The sequence shown here is derived from an EMBL/GenBank/DDBJ whole genome shotgun (WGS) entry which is preliminary data.</text>
</comment>
<gene>
    <name evidence="2" type="ORF">KEC57_00260</name>
</gene>
<reference evidence="2" key="1">
    <citation type="submission" date="2021-04" db="EMBL/GenBank/DDBJ databases">
        <title>Microbacterium tenobrionis sp. nov. and Microbacterium allomyrinae sp. nov., isolated from larvae of Tenobrio molitor and Allomyrina dichotoma, respectively.</title>
        <authorList>
            <person name="Lee S.D."/>
        </authorList>
    </citation>
    <scope>NUCLEOTIDE SEQUENCE</scope>
    <source>
        <strain evidence="2">BWT-G7</strain>
    </source>
</reference>
<dbReference type="RefSeq" id="WP_229382521.1">
    <property type="nucleotide sequence ID" value="NZ_JAGTTN010000001.1"/>
</dbReference>
<sequence>MAGSGTDLITRLLVDDSELDKVDRSKARFEKWSDGLDAAAAGSAGALALLGAAAVGVSGAAVGLEASSDQLAASLGLTQEQAAVAGESAANAYGNAFGGSLEEVQSATAGVITSIQGMRDASVDELQGITEGVLTISGGFELEADRISQVVGQMISTGLAGSAQEGLDLLTATLQKVPAAVRGDILDAVDEYGPFFAGIGMDGEAAMSALVAASEKGMYGIDKTGDAVKELSIRGTDMSTASVAAYEAAGLSAEEMSAKLLAGGEQGKQGFLQIVDGLLGIQDPVAQANAAIALFGTPLEDLGTNEIPGFLDSLADISGGLGDVSGATQAMADTAGGNAATSWVEIQRSFELTAASIGTTLLPMITELLGGLGGFADWASQNTDVIMVLAGVVGVIATGIILAAGAMKVIAAAQAIQTAVQWAQNAAWLASPITWIILAIIVAIGLLVLAGIWLAQNWDAVIAWIGAAWSGFLGWMNGVLTGFLGWWNGFWGEVGRVISEAWTNWIVTPVTNAVNWLNSIIVVGLQLISDTWSNTWTGLGLVVRDIWNGVLGWIEGGVNGAIDLINSMIGAVNDVGGVVGINIGLIPNVAIPRLATGTVTNGPMLAIVGDNPGGREVIAPYDSYQAELRTAYSAGAATRDSSGGSDITLVQNIHPSPGMDELELADIAAARSSRGLRR</sequence>
<evidence type="ECO:0000313" key="2">
    <source>
        <dbReference type="EMBL" id="MCC2030611.1"/>
    </source>
</evidence>
<evidence type="ECO:0000256" key="1">
    <source>
        <dbReference type="SAM" id="Phobius"/>
    </source>
</evidence>
<accession>A0A9X1S0H4</accession>
<keyword evidence="1" id="KW-0812">Transmembrane</keyword>
<feature type="transmembrane region" description="Helical" evidence="1">
    <location>
        <begin position="461"/>
        <end position="487"/>
    </location>
</feature>
<name>A0A9X1S0H4_9MICO</name>
<feature type="transmembrane region" description="Helical" evidence="1">
    <location>
        <begin position="385"/>
        <end position="406"/>
    </location>
</feature>
<keyword evidence="1" id="KW-0472">Membrane</keyword>
<evidence type="ECO:0000313" key="3">
    <source>
        <dbReference type="Proteomes" id="UP001139354"/>
    </source>
</evidence>
<organism evidence="2 3">
    <name type="scientific">Microbacterium allomyrinae</name>
    <dbReference type="NCBI Taxonomy" id="2830666"/>
    <lineage>
        <taxon>Bacteria</taxon>
        <taxon>Bacillati</taxon>
        <taxon>Actinomycetota</taxon>
        <taxon>Actinomycetes</taxon>
        <taxon>Micrococcales</taxon>
        <taxon>Microbacteriaceae</taxon>
        <taxon>Microbacterium</taxon>
    </lineage>
</organism>
<keyword evidence="1" id="KW-1133">Transmembrane helix</keyword>
<feature type="transmembrane region" description="Helical" evidence="1">
    <location>
        <begin position="427"/>
        <end position="455"/>
    </location>
</feature>
<evidence type="ECO:0008006" key="4">
    <source>
        <dbReference type="Google" id="ProtNLM"/>
    </source>
</evidence>
<protein>
    <recommendedName>
        <fullName evidence="4">Phage tail tape measure protein domain-containing protein</fullName>
    </recommendedName>
</protein>
<dbReference type="Proteomes" id="UP001139354">
    <property type="component" value="Unassembled WGS sequence"/>
</dbReference>
<dbReference type="EMBL" id="JAGTTN010000001">
    <property type="protein sequence ID" value="MCC2030611.1"/>
    <property type="molecule type" value="Genomic_DNA"/>
</dbReference>
<keyword evidence="3" id="KW-1185">Reference proteome</keyword>
<dbReference type="AlphaFoldDB" id="A0A9X1S0H4"/>